<proteinExistence type="predicted"/>
<dbReference type="Gene3D" id="2.120.10.70">
    <property type="entry name" value="Fucose-specific lectin"/>
    <property type="match status" value="1"/>
</dbReference>
<evidence type="ECO:0000256" key="1">
    <source>
        <dbReference type="SAM" id="MobiDB-lite"/>
    </source>
</evidence>
<evidence type="ECO:0000313" key="3">
    <source>
        <dbReference type="Proteomes" id="UP001595701"/>
    </source>
</evidence>
<keyword evidence="3" id="KW-1185">Reference proteome</keyword>
<dbReference type="SUPFAM" id="SSF89372">
    <property type="entry name" value="Fucose-specific lectin"/>
    <property type="match status" value="1"/>
</dbReference>
<feature type="region of interest" description="Disordered" evidence="1">
    <location>
        <begin position="1"/>
        <end position="27"/>
    </location>
</feature>
<gene>
    <name evidence="2" type="ORF">ACFOZ0_15900</name>
</gene>
<name>A0ABV7SDN2_9ACTN</name>
<evidence type="ECO:0000313" key="2">
    <source>
        <dbReference type="EMBL" id="MFC3574733.1"/>
    </source>
</evidence>
<comment type="caution">
    <text evidence="2">The sequence shown here is derived from an EMBL/GenBank/DDBJ whole genome shotgun (WGS) entry which is preliminary data.</text>
</comment>
<sequence>MRVKSGRARRGSGPRGDSDRTSNELPRAEAVVDGRWLVAGKDGRLTAYARTEGGLLRWTETRPGGPDWAGPDFIAAPGMTDISVAQGVDGYVHFVARRTRGGRGDAAAVDIAHAIQYQTGRPVTEWRSVGNPGRTPERARLVGAPTAAVSRSGRVHVFVRNAGGGVCMRREATDGRWEPWRDLRGGGVRRGMAATATGSGRIELFVPGDGVAMRWAQPEADGETERCPNLSVSVSEDSAAVLETAPERVTLYWTDSATGGIVAHRPGSWMIPLGGALAAGRIAVLRAPLDGYDCTVIAHRALDGQVMLAACGTENEGAGLWWSPTGERCAEGPALARDANGRVVLAFLDDRGGLCVARQSTEAGLVMESSMRI</sequence>
<feature type="compositionally biased region" description="Basic residues" evidence="1">
    <location>
        <begin position="1"/>
        <end position="12"/>
    </location>
</feature>
<dbReference type="Proteomes" id="UP001595701">
    <property type="component" value="Unassembled WGS sequence"/>
</dbReference>
<accession>A0ABV7SDN2</accession>
<dbReference type="RefSeq" id="WP_310769204.1">
    <property type="nucleotide sequence ID" value="NZ_JBHRWR010000009.1"/>
</dbReference>
<protein>
    <submittedName>
        <fullName evidence="2">Uncharacterized protein</fullName>
    </submittedName>
</protein>
<reference evidence="3" key="1">
    <citation type="journal article" date="2019" name="Int. J. Syst. Evol. Microbiol.">
        <title>The Global Catalogue of Microorganisms (GCM) 10K type strain sequencing project: providing services to taxonomists for standard genome sequencing and annotation.</title>
        <authorList>
            <consortium name="The Broad Institute Genomics Platform"/>
            <consortium name="The Broad Institute Genome Sequencing Center for Infectious Disease"/>
            <person name="Wu L."/>
            <person name="Ma J."/>
        </authorList>
    </citation>
    <scope>NUCLEOTIDE SEQUENCE [LARGE SCALE GENOMIC DNA]</scope>
    <source>
        <strain evidence="3">CGMCC 4.7035</strain>
    </source>
</reference>
<dbReference type="EMBL" id="JBHRWR010000009">
    <property type="protein sequence ID" value="MFC3574733.1"/>
    <property type="molecule type" value="Genomic_DNA"/>
</dbReference>
<organism evidence="2 3">
    <name type="scientific">Streptomyces yaanensis</name>
    <dbReference type="NCBI Taxonomy" id="1142239"/>
    <lineage>
        <taxon>Bacteria</taxon>
        <taxon>Bacillati</taxon>
        <taxon>Actinomycetota</taxon>
        <taxon>Actinomycetes</taxon>
        <taxon>Kitasatosporales</taxon>
        <taxon>Streptomycetaceae</taxon>
        <taxon>Streptomyces</taxon>
    </lineage>
</organism>
<feature type="compositionally biased region" description="Basic and acidic residues" evidence="1">
    <location>
        <begin position="16"/>
        <end position="27"/>
    </location>
</feature>